<evidence type="ECO:0000256" key="7">
    <source>
        <dbReference type="ARBA" id="ARBA00022705"/>
    </source>
</evidence>
<reference evidence="13 14" key="1">
    <citation type="submission" date="2019-02" db="EMBL/GenBank/DDBJ databases">
        <title>Deep-cultivation of Planctomycetes and their phenomic and genomic characterization uncovers novel biology.</title>
        <authorList>
            <person name="Wiegand S."/>
            <person name="Jogler M."/>
            <person name="Boedeker C."/>
            <person name="Pinto D."/>
            <person name="Vollmers J."/>
            <person name="Rivas-Marin E."/>
            <person name="Kohn T."/>
            <person name="Peeters S.H."/>
            <person name="Heuer A."/>
            <person name="Rast P."/>
            <person name="Oberbeckmann S."/>
            <person name="Bunk B."/>
            <person name="Jeske O."/>
            <person name="Meyerdierks A."/>
            <person name="Storesund J.E."/>
            <person name="Kallscheuer N."/>
            <person name="Luecker S."/>
            <person name="Lage O.M."/>
            <person name="Pohl T."/>
            <person name="Merkel B.J."/>
            <person name="Hornburger P."/>
            <person name="Mueller R.-W."/>
            <person name="Bruemmer F."/>
            <person name="Labrenz M."/>
            <person name="Spormann A.M."/>
            <person name="Op Den Camp H."/>
            <person name="Overmann J."/>
            <person name="Amann R."/>
            <person name="Jetten M.S.M."/>
            <person name="Mascher T."/>
            <person name="Medema M.H."/>
            <person name="Devos D.P."/>
            <person name="Kaster A.-K."/>
            <person name="Ovreas L."/>
            <person name="Rohde M."/>
            <person name="Galperin M.Y."/>
            <person name="Jogler C."/>
        </authorList>
    </citation>
    <scope>NUCLEOTIDE SEQUENCE [LARGE SCALE GENOMIC DNA]</scope>
    <source>
        <strain evidence="13 14">KOR42</strain>
    </source>
</reference>
<dbReference type="GO" id="GO:0003887">
    <property type="term" value="F:DNA-directed DNA polymerase activity"/>
    <property type="evidence" value="ECO:0007669"/>
    <property type="project" value="UniProtKB-KW"/>
</dbReference>
<dbReference type="Proteomes" id="UP000317243">
    <property type="component" value="Unassembled WGS sequence"/>
</dbReference>
<evidence type="ECO:0000313" key="14">
    <source>
        <dbReference type="Proteomes" id="UP000317243"/>
    </source>
</evidence>
<comment type="subcellular location">
    <subcellularLocation>
        <location evidence="1">Cytoplasm</location>
    </subcellularLocation>
</comment>
<evidence type="ECO:0000256" key="8">
    <source>
        <dbReference type="ARBA" id="ARBA00022932"/>
    </source>
</evidence>
<dbReference type="SUPFAM" id="SSF55979">
    <property type="entry name" value="DNA clamp"/>
    <property type="match status" value="3"/>
</dbReference>
<evidence type="ECO:0000256" key="10">
    <source>
        <dbReference type="ARBA" id="ARBA00030988"/>
    </source>
</evidence>
<name>A0A5C5X3Q3_9PLAN</name>
<dbReference type="InterPro" id="IPR022634">
    <property type="entry name" value="DNA_polIII_beta_N"/>
</dbReference>
<evidence type="ECO:0000256" key="9">
    <source>
        <dbReference type="ARBA" id="ARBA00023125"/>
    </source>
</evidence>
<evidence type="ECO:0000256" key="5">
    <source>
        <dbReference type="ARBA" id="ARBA00022679"/>
    </source>
</evidence>
<keyword evidence="7" id="KW-0235">DNA replication</keyword>
<dbReference type="AlphaFoldDB" id="A0A5C5X3Q3"/>
<keyword evidence="5 13" id="KW-0808">Transferase</keyword>
<dbReference type="GO" id="GO:0003677">
    <property type="term" value="F:DNA binding"/>
    <property type="evidence" value="ECO:0007669"/>
    <property type="project" value="UniProtKB-KW"/>
</dbReference>
<comment type="similarity">
    <text evidence="2">Belongs to the beta sliding clamp family.</text>
</comment>
<comment type="caution">
    <text evidence="13">The sequence shown here is derived from an EMBL/GenBank/DDBJ whole genome shotgun (WGS) entry which is preliminary data.</text>
</comment>
<evidence type="ECO:0000256" key="3">
    <source>
        <dbReference type="ARBA" id="ARBA00021035"/>
    </source>
</evidence>
<evidence type="ECO:0000313" key="13">
    <source>
        <dbReference type="EMBL" id="TWT57209.1"/>
    </source>
</evidence>
<dbReference type="GO" id="GO:0005737">
    <property type="term" value="C:cytoplasm"/>
    <property type="evidence" value="ECO:0007669"/>
    <property type="project" value="UniProtKB-SubCell"/>
</dbReference>
<evidence type="ECO:0000256" key="4">
    <source>
        <dbReference type="ARBA" id="ARBA00022490"/>
    </source>
</evidence>
<evidence type="ECO:0000259" key="12">
    <source>
        <dbReference type="Pfam" id="PF00712"/>
    </source>
</evidence>
<keyword evidence="14" id="KW-1185">Reference proteome</keyword>
<proteinExistence type="inferred from homology"/>
<accession>A0A5C5X3Q3</accession>
<keyword evidence="9" id="KW-0238">DNA-binding</keyword>
<dbReference type="InterPro" id="IPR046938">
    <property type="entry name" value="DNA_clamp_sf"/>
</dbReference>
<evidence type="ECO:0000256" key="11">
    <source>
        <dbReference type="ARBA" id="ARBA00033276"/>
    </source>
</evidence>
<dbReference type="Gene3D" id="3.70.10.10">
    <property type="match status" value="1"/>
</dbReference>
<sequence>MKVKINTNAITKALAKCFSVTPARTPKDVLKYVRLAATEGCVSVHATDTEVSLTIDITPDDCYPVECPSPGTVLLPVKVHQICRELTGEYVEIIDGDGNITILGDGNRWEIQTVDIADFPEAQSCDEGALTVDGGKLLSSIQWVSQAVDKKQIEVRFSFGGVLFEFSDNRLTLAGCDRNRMSVSSINDTSGGIELPSRECVVPYKSLKSIEGICEGQVTVSRSGSAIQFSSPCGKVWARFLGGRFAQWQQIVDVPDVYSFSITVGPLSKSLRQAAIVLNEDSSGCQFSFKDDNLTISGSGSDVGTSEVSIPVVINRGGEFTVNLDPRFLSEQLRTIDAASTIEWIAGSADAAQLIKSESDVCAVMPLVRD</sequence>
<evidence type="ECO:0000256" key="1">
    <source>
        <dbReference type="ARBA" id="ARBA00004496"/>
    </source>
</evidence>
<keyword evidence="4" id="KW-0963">Cytoplasm</keyword>
<keyword evidence="6 13" id="KW-0548">Nucleotidyltransferase</keyword>
<dbReference type="GO" id="GO:0006271">
    <property type="term" value="P:DNA strand elongation involved in DNA replication"/>
    <property type="evidence" value="ECO:0007669"/>
    <property type="project" value="TreeGrafter"/>
</dbReference>
<dbReference type="GO" id="GO:0008408">
    <property type="term" value="F:3'-5' exonuclease activity"/>
    <property type="evidence" value="ECO:0007669"/>
    <property type="project" value="InterPro"/>
</dbReference>
<evidence type="ECO:0000256" key="6">
    <source>
        <dbReference type="ARBA" id="ARBA00022695"/>
    </source>
</evidence>
<dbReference type="CDD" id="cd00140">
    <property type="entry name" value="beta_clamp"/>
    <property type="match status" value="1"/>
</dbReference>
<keyword evidence="8" id="KW-0239">DNA-directed DNA polymerase</keyword>
<evidence type="ECO:0000256" key="2">
    <source>
        <dbReference type="ARBA" id="ARBA00010752"/>
    </source>
</evidence>
<dbReference type="SMART" id="SM00480">
    <property type="entry name" value="POL3Bc"/>
    <property type="match status" value="1"/>
</dbReference>
<dbReference type="Pfam" id="PF00712">
    <property type="entry name" value="DNA_pol3_beta"/>
    <property type="match status" value="1"/>
</dbReference>
<organism evidence="13 14">
    <name type="scientific">Thalassoglobus neptunius</name>
    <dbReference type="NCBI Taxonomy" id="1938619"/>
    <lineage>
        <taxon>Bacteria</taxon>
        <taxon>Pseudomonadati</taxon>
        <taxon>Planctomycetota</taxon>
        <taxon>Planctomycetia</taxon>
        <taxon>Planctomycetales</taxon>
        <taxon>Planctomycetaceae</taxon>
        <taxon>Thalassoglobus</taxon>
    </lineage>
</organism>
<dbReference type="PANTHER" id="PTHR30478:SF0">
    <property type="entry name" value="BETA SLIDING CLAMP"/>
    <property type="match status" value="1"/>
</dbReference>
<dbReference type="InterPro" id="IPR001001">
    <property type="entry name" value="DNA_polIII_beta"/>
</dbReference>
<dbReference type="GO" id="GO:0009360">
    <property type="term" value="C:DNA polymerase III complex"/>
    <property type="evidence" value="ECO:0007669"/>
    <property type="project" value="InterPro"/>
</dbReference>
<dbReference type="EMBL" id="SIHI01000001">
    <property type="protein sequence ID" value="TWT57209.1"/>
    <property type="molecule type" value="Genomic_DNA"/>
</dbReference>
<feature type="domain" description="DNA polymerase III beta sliding clamp N-terminal" evidence="12">
    <location>
        <begin position="1"/>
        <end position="121"/>
    </location>
</feature>
<gene>
    <name evidence="13" type="primary">dnaN_1</name>
    <name evidence="13" type="ORF">KOR42_05670</name>
</gene>
<protein>
    <recommendedName>
        <fullName evidence="3">Beta sliding clamp</fullName>
    </recommendedName>
    <alternativeName>
        <fullName evidence="11">Beta-clamp processivity factor</fullName>
    </alternativeName>
    <alternativeName>
        <fullName evidence="10">DNA polymerase III beta sliding clamp subunit</fullName>
    </alternativeName>
</protein>
<dbReference type="Gene3D" id="3.10.150.10">
    <property type="entry name" value="DNA Polymerase III, subunit A, domain 2"/>
    <property type="match status" value="1"/>
</dbReference>
<dbReference type="PANTHER" id="PTHR30478">
    <property type="entry name" value="DNA POLYMERASE III SUBUNIT BETA"/>
    <property type="match status" value="1"/>
</dbReference>